<keyword evidence="3" id="KW-1185">Reference proteome</keyword>
<gene>
    <name evidence="2" type="ORF">RI845_01080</name>
</gene>
<feature type="transmembrane region" description="Helical" evidence="1">
    <location>
        <begin position="112"/>
        <end position="131"/>
    </location>
</feature>
<sequence length="374" mass="40686">MKKFIGAISTPLASIFGSGFLVIVPILAGAVAFYSVYAMFVVCILAFIVGEVIRYNIKYVEPSLVNAPAKSTFLFQRVSDLALVLAYIISVCLYLHILSAFVLTAIGYDSHLNEDILTTLIVICITLIGLIKGLKPLEKLETWALYVTLLVIVVLCVALADFDLSIWQQQSSFTMPTWVEQSTWQVLTILAGTLIVVQGFETSRYLGQEYDASLRIKTSRWSQIISTLVYICFVALALPVVHTLNGQYNDHSLIDLIATVSVLLVTPLVLAAALSQFSAAVADTLAASGSMAEMSKGVLTQAHGYILVGIGAIALTWSVDTFEVIALASRSFALYYFIQCLVALSVASNRYWKLALVVLSAILLFISLFAKPVG</sequence>
<organism evidence="2 3">
    <name type="scientific">Thalassotalea nanhaiensis</name>
    <dbReference type="NCBI Taxonomy" id="3065648"/>
    <lineage>
        <taxon>Bacteria</taxon>
        <taxon>Pseudomonadati</taxon>
        <taxon>Pseudomonadota</taxon>
        <taxon>Gammaproteobacteria</taxon>
        <taxon>Alteromonadales</taxon>
        <taxon>Colwelliaceae</taxon>
        <taxon>Thalassotalea</taxon>
    </lineage>
</organism>
<feature type="transmembrane region" description="Helical" evidence="1">
    <location>
        <begin position="12"/>
        <end position="31"/>
    </location>
</feature>
<dbReference type="RefSeq" id="WP_348387910.1">
    <property type="nucleotide sequence ID" value="NZ_CP134146.1"/>
</dbReference>
<dbReference type="EMBL" id="CP134146">
    <property type="protein sequence ID" value="WNC68756.1"/>
    <property type="molecule type" value="Genomic_DNA"/>
</dbReference>
<feature type="transmembrane region" description="Helical" evidence="1">
    <location>
        <begin position="221"/>
        <end position="241"/>
    </location>
</feature>
<feature type="transmembrane region" description="Helical" evidence="1">
    <location>
        <begin position="182"/>
        <end position="200"/>
    </location>
</feature>
<keyword evidence="1" id="KW-0812">Transmembrane</keyword>
<evidence type="ECO:0000313" key="2">
    <source>
        <dbReference type="EMBL" id="WNC68756.1"/>
    </source>
</evidence>
<proteinExistence type="predicted"/>
<feature type="transmembrane region" description="Helical" evidence="1">
    <location>
        <begin position="143"/>
        <end position="162"/>
    </location>
</feature>
<feature type="transmembrane region" description="Helical" evidence="1">
    <location>
        <begin position="324"/>
        <end position="344"/>
    </location>
</feature>
<evidence type="ECO:0008006" key="4">
    <source>
        <dbReference type="Google" id="ProtNLM"/>
    </source>
</evidence>
<feature type="transmembrane region" description="Helical" evidence="1">
    <location>
        <begin position="37"/>
        <end position="57"/>
    </location>
</feature>
<dbReference type="Proteomes" id="UP001248581">
    <property type="component" value="Chromosome"/>
</dbReference>
<evidence type="ECO:0000313" key="3">
    <source>
        <dbReference type="Proteomes" id="UP001248581"/>
    </source>
</evidence>
<feature type="transmembrane region" description="Helical" evidence="1">
    <location>
        <begin position="253"/>
        <end position="277"/>
    </location>
</feature>
<feature type="transmembrane region" description="Helical" evidence="1">
    <location>
        <begin position="298"/>
        <end position="318"/>
    </location>
</feature>
<feature type="transmembrane region" description="Helical" evidence="1">
    <location>
        <begin position="78"/>
        <end position="106"/>
    </location>
</feature>
<name>A0ABY9TJ75_9GAMM</name>
<dbReference type="Gene3D" id="1.20.1740.10">
    <property type="entry name" value="Amino acid/polyamine transporter I"/>
    <property type="match status" value="1"/>
</dbReference>
<keyword evidence="1" id="KW-1133">Transmembrane helix</keyword>
<feature type="transmembrane region" description="Helical" evidence="1">
    <location>
        <begin position="351"/>
        <end position="370"/>
    </location>
</feature>
<accession>A0ABY9TJ75</accession>
<evidence type="ECO:0000256" key="1">
    <source>
        <dbReference type="SAM" id="Phobius"/>
    </source>
</evidence>
<reference evidence="3" key="1">
    <citation type="submission" date="2023-09" db="EMBL/GenBank/DDBJ databases">
        <authorList>
            <person name="Li S."/>
            <person name="Li X."/>
            <person name="Zhang C."/>
            <person name="Zhao Z."/>
        </authorList>
    </citation>
    <scope>NUCLEOTIDE SEQUENCE [LARGE SCALE GENOMIC DNA]</scope>
    <source>
        <strain evidence="3">SQ345</strain>
    </source>
</reference>
<keyword evidence="1" id="KW-0472">Membrane</keyword>
<protein>
    <recommendedName>
        <fullName evidence="4">Amino acid permease</fullName>
    </recommendedName>
</protein>